<reference evidence="1 2" key="1">
    <citation type="journal article" date="2019" name="Sci. Rep.">
        <title>Orb-weaving spider Araneus ventricosus genome elucidates the spidroin gene catalogue.</title>
        <authorList>
            <person name="Kono N."/>
            <person name="Nakamura H."/>
            <person name="Ohtoshi R."/>
            <person name="Moran D.A.P."/>
            <person name="Shinohara A."/>
            <person name="Yoshida Y."/>
            <person name="Fujiwara M."/>
            <person name="Mori M."/>
            <person name="Tomita M."/>
            <person name="Arakawa K."/>
        </authorList>
    </citation>
    <scope>NUCLEOTIDE SEQUENCE [LARGE SCALE GENOMIC DNA]</scope>
</reference>
<organism evidence="1 2">
    <name type="scientific">Araneus ventricosus</name>
    <name type="common">Orbweaver spider</name>
    <name type="synonym">Epeira ventricosa</name>
    <dbReference type="NCBI Taxonomy" id="182803"/>
    <lineage>
        <taxon>Eukaryota</taxon>
        <taxon>Metazoa</taxon>
        <taxon>Ecdysozoa</taxon>
        <taxon>Arthropoda</taxon>
        <taxon>Chelicerata</taxon>
        <taxon>Arachnida</taxon>
        <taxon>Araneae</taxon>
        <taxon>Araneomorphae</taxon>
        <taxon>Entelegynae</taxon>
        <taxon>Araneoidea</taxon>
        <taxon>Araneidae</taxon>
        <taxon>Araneus</taxon>
    </lineage>
</organism>
<proteinExistence type="predicted"/>
<name>A0A4Y2NSH7_ARAVE</name>
<dbReference type="EMBL" id="BGPR01009736">
    <property type="protein sequence ID" value="GBN41954.1"/>
    <property type="molecule type" value="Genomic_DNA"/>
</dbReference>
<protein>
    <submittedName>
        <fullName evidence="1">Uncharacterized protein</fullName>
    </submittedName>
</protein>
<gene>
    <name evidence="1" type="ORF">AVEN_21573_1</name>
</gene>
<evidence type="ECO:0000313" key="1">
    <source>
        <dbReference type="EMBL" id="GBN41954.1"/>
    </source>
</evidence>
<keyword evidence="2" id="KW-1185">Reference proteome</keyword>
<accession>A0A4Y2NSH7</accession>
<evidence type="ECO:0000313" key="2">
    <source>
        <dbReference type="Proteomes" id="UP000499080"/>
    </source>
</evidence>
<dbReference type="AlphaFoldDB" id="A0A4Y2NSH7"/>
<dbReference type="Proteomes" id="UP000499080">
    <property type="component" value="Unassembled WGS sequence"/>
</dbReference>
<comment type="caution">
    <text evidence="1">The sequence shown here is derived from an EMBL/GenBank/DDBJ whole genome shotgun (WGS) entry which is preliminary data.</text>
</comment>
<sequence length="103" mass="11687">MRAHLHACSKMVIFSNNAHIWTPRDYTSRCIVQHGRDTLSTSIRNDVSEFQAMLVEGCIPRRCLCYPHRKSSVFRSGERGVLHATTDPMTCWLECVPNVVVGP</sequence>